<dbReference type="Gene3D" id="1.10.260.40">
    <property type="entry name" value="lambda repressor-like DNA-binding domains"/>
    <property type="match status" value="1"/>
</dbReference>
<name>A0AAW6BZV5_FLAPL</name>
<dbReference type="EMBL" id="JAQLWO010000001">
    <property type="protein sequence ID" value="MDB7904374.1"/>
    <property type="molecule type" value="Genomic_DNA"/>
</dbReference>
<evidence type="ECO:0000313" key="2">
    <source>
        <dbReference type="EMBL" id="MDB7904374.1"/>
    </source>
</evidence>
<protein>
    <submittedName>
        <fullName evidence="2">Helix-turn-helix transcriptional regulator</fullName>
    </submittedName>
</protein>
<dbReference type="Proteomes" id="UP001211006">
    <property type="component" value="Unassembled WGS sequence"/>
</dbReference>
<organism evidence="2 3">
    <name type="scientific">Flavonifractor plautii</name>
    <name type="common">Fusobacterium plautii</name>
    <dbReference type="NCBI Taxonomy" id="292800"/>
    <lineage>
        <taxon>Bacteria</taxon>
        <taxon>Bacillati</taxon>
        <taxon>Bacillota</taxon>
        <taxon>Clostridia</taxon>
        <taxon>Eubacteriales</taxon>
        <taxon>Oscillospiraceae</taxon>
        <taxon>Flavonifractor</taxon>
    </lineage>
</organism>
<dbReference type="InterPro" id="IPR010982">
    <property type="entry name" value="Lambda_DNA-bd_dom_sf"/>
</dbReference>
<sequence length="153" mass="17866">MYGQYENIYKTTRRKAGYTQEAAAERLGISVESVRAYETGQRIPPNHIVDLMSILYHSQQLAYLHLHESNVLIEHVIPELEQRSLMAVAMRIYNRINRFSQTHRLERLMEIAEDDRIDETERAEFDLIMLDIREIIKSGLEMDVFCAHSTPGT</sequence>
<comment type="caution">
    <text evidence="2">The sequence shown here is derived from an EMBL/GenBank/DDBJ whole genome shotgun (WGS) entry which is preliminary data.</text>
</comment>
<dbReference type="GO" id="GO:0003677">
    <property type="term" value="F:DNA binding"/>
    <property type="evidence" value="ECO:0007669"/>
    <property type="project" value="InterPro"/>
</dbReference>
<accession>A0AAW6BZV5</accession>
<dbReference type="SMART" id="SM00530">
    <property type="entry name" value="HTH_XRE"/>
    <property type="match status" value="1"/>
</dbReference>
<dbReference type="AlphaFoldDB" id="A0AAW6BZV5"/>
<dbReference type="PROSITE" id="PS50943">
    <property type="entry name" value="HTH_CROC1"/>
    <property type="match status" value="1"/>
</dbReference>
<proteinExistence type="predicted"/>
<dbReference type="InterPro" id="IPR001387">
    <property type="entry name" value="Cro/C1-type_HTH"/>
</dbReference>
<dbReference type="RefSeq" id="WP_148341199.1">
    <property type="nucleotide sequence ID" value="NZ_CAXUMB010000032.1"/>
</dbReference>
<dbReference type="SUPFAM" id="SSF47413">
    <property type="entry name" value="lambda repressor-like DNA-binding domains"/>
    <property type="match status" value="1"/>
</dbReference>
<feature type="domain" description="HTH cro/C1-type" evidence="1">
    <location>
        <begin position="13"/>
        <end position="64"/>
    </location>
</feature>
<dbReference type="Pfam" id="PF01381">
    <property type="entry name" value="HTH_3"/>
    <property type="match status" value="1"/>
</dbReference>
<evidence type="ECO:0000259" key="1">
    <source>
        <dbReference type="PROSITE" id="PS50943"/>
    </source>
</evidence>
<reference evidence="2" key="1">
    <citation type="submission" date="2023-01" db="EMBL/GenBank/DDBJ databases">
        <title>Human gut microbiome strain richness.</title>
        <authorList>
            <person name="Chen-Liaw A."/>
        </authorList>
    </citation>
    <scope>NUCLEOTIDE SEQUENCE</scope>
    <source>
        <strain evidence="2">2225st1_A6_2225SCRN_200828</strain>
    </source>
</reference>
<dbReference type="CDD" id="cd00093">
    <property type="entry name" value="HTH_XRE"/>
    <property type="match status" value="1"/>
</dbReference>
<evidence type="ECO:0000313" key="3">
    <source>
        <dbReference type="Proteomes" id="UP001211006"/>
    </source>
</evidence>
<gene>
    <name evidence="2" type="ORF">PND83_00085</name>
</gene>